<organism evidence="3 4">
    <name type="scientific">Neocallimastix californiae</name>
    <dbReference type="NCBI Taxonomy" id="1754190"/>
    <lineage>
        <taxon>Eukaryota</taxon>
        <taxon>Fungi</taxon>
        <taxon>Fungi incertae sedis</taxon>
        <taxon>Chytridiomycota</taxon>
        <taxon>Chytridiomycota incertae sedis</taxon>
        <taxon>Neocallimastigomycetes</taxon>
        <taxon>Neocallimastigales</taxon>
        <taxon>Neocallimastigaceae</taxon>
        <taxon>Neocallimastix</taxon>
    </lineage>
</organism>
<dbReference type="GO" id="GO:0004842">
    <property type="term" value="F:ubiquitin-protein transferase activity"/>
    <property type="evidence" value="ECO:0007669"/>
    <property type="project" value="InterPro"/>
</dbReference>
<evidence type="ECO:0000256" key="1">
    <source>
        <dbReference type="SAM" id="Coils"/>
    </source>
</evidence>
<evidence type="ECO:0000313" key="4">
    <source>
        <dbReference type="Proteomes" id="UP000193920"/>
    </source>
</evidence>
<feature type="coiled-coil region" evidence="1">
    <location>
        <begin position="898"/>
        <end position="927"/>
    </location>
</feature>
<accession>A0A1Y2C5T0</accession>
<dbReference type="OrthoDB" id="2400221at2759"/>
<protein>
    <recommendedName>
        <fullName evidence="2">ATPase dynein-related AAA domain-containing protein</fullName>
    </recommendedName>
</protein>
<dbReference type="GO" id="GO:0016887">
    <property type="term" value="F:ATP hydrolysis activity"/>
    <property type="evidence" value="ECO:0007669"/>
    <property type="project" value="InterPro"/>
</dbReference>
<dbReference type="Proteomes" id="UP000193920">
    <property type="component" value="Unassembled WGS sequence"/>
</dbReference>
<proteinExistence type="predicted"/>
<dbReference type="PANTHER" id="PTHR22605">
    <property type="entry name" value="RZ-TYPE DOMAIN-CONTAINING PROTEIN"/>
    <property type="match status" value="1"/>
</dbReference>
<dbReference type="InterPro" id="IPR027417">
    <property type="entry name" value="P-loop_NTPase"/>
</dbReference>
<dbReference type="GO" id="GO:0005524">
    <property type="term" value="F:ATP binding"/>
    <property type="evidence" value="ECO:0007669"/>
    <property type="project" value="InterPro"/>
</dbReference>
<dbReference type="Pfam" id="PF07728">
    <property type="entry name" value="AAA_5"/>
    <property type="match status" value="1"/>
</dbReference>
<feature type="coiled-coil region" evidence="1">
    <location>
        <begin position="53"/>
        <end position="83"/>
    </location>
</feature>
<evidence type="ECO:0000259" key="2">
    <source>
        <dbReference type="Pfam" id="PF07728"/>
    </source>
</evidence>
<dbReference type="PANTHER" id="PTHR22605:SF1">
    <property type="entry name" value="RZ-TYPE DOMAIN-CONTAINING PROTEIN"/>
    <property type="match status" value="1"/>
</dbReference>
<sequence>MAEKDSIKEYSITEDFNYKILYSLLCNTSGKKEYEKIHKYITNLRKSIEKQKIIKGYKELKELRDLLDEYKKEEIDKEKAKKLNKYANKLYIASYNIGINNIHENRLSNIDLLEFISLYRDNEEIFQNTKYIHFNSIDNKFFEVFNEENEQFKANFINFSIINNLNKKKFSNLDDYIQVMGSHLQLISFINDSENLSDFLIQKIHNIKTEFSEKIVIEILRKFKLNEIIIHRLINELEISKLSNDTVLDYLGQFHKKVHIQNKIFGCLTKRVVKNKSEIINAENTLSENVSLLLALIDKKYFDGAKYNNDYIEKTKKNMKEIYEQLSNFEFSMEELKLMDSINLSENHTFNLKSRCSILCLKREEQTNHLYNLLNNKIKDCLSTLENLNTIIKIFSKYFSNDNEDLIHYYRNLRDNIILKKSVSDFPTDIKEFDTSLGKACFMKKIVSIKLLAVIFDQTKLLNREWSNMEIMEAVKLSLNKLLGFLRRESEDQLKLNSKLMESVLKKLEEMELEDDIKKLSSMYKLPLDEITINENCIKLKMFKNRVLNIELFKKFLLLLNDFQANHGDNLLREEIRNEIELLEKSKSLNDLLDIYKRFKQLNLNLDILNSSSSTITYSVITKMYSEPNFVQLILMKTHDFKQLGKWIDEASDVSIKREDIPDFEECVLFLRKFKEKCADKSDKQIIESFNFFTHRKKYSHIGEYFEKSSKFYSDLNKLYKYYLNPSTLDREHLKSLLLKSVLTLKFKESGYECTADYNIKVKTREFEFMKGILNCHENFEELVRLREVAMVEDDDQNFDSFVEIVDDVSKIIQLLNDIFCKGYYKTFSYEIMIINGITYLHNPKTRQLKPIDLKEMAKELNIIRKDQEREILQAYKVNALTRLIYGSQFNLLNKIIHGEFNRNKENEEEEEKEEEEENLSDDDERKFINMVKYITGNNARNYYLYDMKNNSKEITSLNQMFSDISMYLNQISINDEFALEMVYKDAELQNKSHRGIYSFACPLEAIEINAIYSALYLTGNFPLAQTVLYCSEDTSKEEVLSFIYRAMKCDYPVLFMLLKPENLRVEVKQYLIELLVTDKSGSQDRRQQQQQQDMLSCLLLIYSKENENEASHDIIDEIQKLINHHDFHLPETCISTKTFPDVVFYSSDSPGLGKSTKIKSDFENENNSGYEYIYFPLGGDVNKHDIMKRLLKLTGKKVELHIDILEMEAGNVELMKEFLFSFVLLKYYSHQNNIFYYGDEIKIKIEIPKGHSDGERAFPFFRFFKNDTISMENLPKLHISNEEEYSDIQIVCKYIKNLDKIDYIDICPPELNDPTRKSRPDQFLTVEECFNIILDTIGSSNFNFYKLQIFIRILSDQLRHLSKSIYFNTLTLAEAREVRKNLDKVRSTIIKSLINYVCWFINSIGKTIEDEQKLTMLSHEKRNIKYEEAIQQAKKYSAEKRAFSIANRNLGMIFFNEDEYSISILPTYDKNSREYQVLKAIYNSNTLDKDMKELVNFKNFTAQDFLKEVRNVLNLNIPINEQELSGRSNGMERNKKVGRGGERKYLEDIVKSYVFTEDNFIKLLLISLRLRANVPVIMMGECGCGKSSLIRRIAKLKGVKMYMKNIHSGTDDKDIEQFLRRKKLFVFSSDSEHEGGRQEIWIFFDEINTCRSLGLIAEIMLKHTCKGERIKENIKFIGACNPYRLNTQKDALIGLHNKERYSPRELAYKVYPLPNCLVNYIFNFGTPEDTDIKKYIENMVSRTFEDLNVTKHENISSSIWRRSVNTIFAAHIFIRDTFDISAISLREMKKWKILFKWFIDFLRMPYIIRKLNTSYNMDNQEIYSLALNLSIYICYYIRIFPKSKRNEFLALMRKEENFGSQFDFEKFAKILQHMIADEVHLKKGIAKNKLLLENLFSVFVCINLKIPLVIVGGPGCSKSLSTQCIIESMNGKDSSSEFFRLFPKLYTVSFYQGSLTTTSSEVKKLFKFKGPNSSISNENPSEKTIKVIVFNKIGLAEISSEHNPLKAIHFELDEPDMEDLFETSLAVAQSYDERLLNSYSRCYKELSVAYYHYIKKLEENSGMCRNEFNNEFTDYSMKQFHGTRDFYGLIKNFSELIMDHGFPKSNDKIKEIMNESIARNFGGLRHSVSLFYDHLQLSNENMGTPTVMECIEKNINDFNSRFLLLLTPNHSISHFLISSLLTQFNKNYECFYGSKFTEDHTFNHYFAKILRKVKSSMANENIIVFNHLTNLYPSLSDLFNQNYSTINKYKYAKIALGSSNVQNYFINDKVRFIVILDYNEVKKQDPRFLNQFEKQILSVENLLNETEIEVSKTIYELLKQIVKNHDENNTLKLDLSYELINCSLEEIQAIIYKLSNKFVNNSIEDSDFENTYINENGGSVVDPEILSYEDVLSQQVLETIVPTFSQDLILYMRDSSFPKKYEKEYLNILKIYRRDCHLHQNIKNYLEHMKTNRHIIYTFSNLYDSIFGKGDEMKQFTNEHFGCSFTQKTVKNIYVKNYKSEREMEEEISDYLSNTNLNLGIFHFGIDDIDNLIHINYLVENNENLLKSKGKFQFQSKIIIFMIHLKRKIVSRDPEKEEEEEKAFDKLHQGRLMSHLSDWKQFSLIT</sequence>
<gene>
    <name evidence="3" type="ORF">LY90DRAFT_621895</name>
</gene>
<dbReference type="STRING" id="1754190.A0A1Y2C5T0"/>
<dbReference type="EMBL" id="MCOG01000120">
    <property type="protein sequence ID" value="ORY42400.1"/>
    <property type="molecule type" value="Genomic_DNA"/>
</dbReference>
<dbReference type="SUPFAM" id="SSF52540">
    <property type="entry name" value="P-loop containing nucleoside triphosphate hydrolases"/>
    <property type="match status" value="1"/>
</dbReference>
<feature type="domain" description="ATPase dynein-related AAA" evidence="2">
    <location>
        <begin position="1576"/>
        <end position="1684"/>
    </location>
</feature>
<dbReference type="InterPro" id="IPR031248">
    <property type="entry name" value="RNF213"/>
</dbReference>
<name>A0A1Y2C5T0_9FUNG</name>
<dbReference type="InterPro" id="IPR011704">
    <property type="entry name" value="ATPase_dyneun-rel_AAA"/>
</dbReference>
<keyword evidence="4" id="KW-1185">Reference proteome</keyword>
<keyword evidence="1" id="KW-0175">Coiled coil</keyword>
<evidence type="ECO:0000313" key="3">
    <source>
        <dbReference type="EMBL" id="ORY42400.1"/>
    </source>
</evidence>
<reference evidence="3 4" key="1">
    <citation type="submission" date="2016-08" db="EMBL/GenBank/DDBJ databases">
        <title>A Parts List for Fungal Cellulosomes Revealed by Comparative Genomics.</title>
        <authorList>
            <consortium name="DOE Joint Genome Institute"/>
            <person name="Haitjema C.H."/>
            <person name="Gilmore S.P."/>
            <person name="Henske J.K."/>
            <person name="Solomon K.V."/>
            <person name="De Groot R."/>
            <person name="Kuo A."/>
            <person name="Mondo S.J."/>
            <person name="Salamov A.A."/>
            <person name="Labutti K."/>
            <person name="Zhao Z."/>
            <person name="Chiniquy J."/>
            <person name="Barry K."/>
            <person name="Brewer H.M."/>
            <person name="Purvine S.O."/>
            <person name="Wright A.T."/>
            <person name="Boxma B."/>
            <person name="Van Alen T."/>
            <person name="Hackstein J.H."/>
            <person name="Baker S.E."/>
            <person name="Grigoriev I.V."/>
            <person name="O'Malley M.A."/>
        </authorList>
    </citation>
    <scope>NUCLEOTIDE SEQUENCE [LARGE SCALE GENOMIC DNA]</scope>
    <source>
        <strain evidence="3 4">G1</strain>
    </source>
</reference>
<dbReference type="Gene3D" id="3.40.50.300">
    <property type="entry name" value="P-loop containing nucleotide triphosphate hydrolases"/>
    <property type="match status" value="1"/>
</dbReference>
<comment type="caution">
    <text evidence="3">The sequence shown here is derived from an EMBL/GenBank/DDBJ whole genome shotgun (WGS) entry which is preliminary data.</text>
</comment>